<evidence type="ECO:0000256" key="3">
    <source>
        <dbReference type="ARBA" id="ARBA00022679"/>
    </source>
</evidence>
<dbReference type="InterPro" id="IPR016039">
    <property type="entry name" value="Thiolase-like"/>
</dbReference>
<organism evidence="11 12">
    <name type="scientific">Olea europaea subsp. europaea</name>
    <dbReference type="NCBI Taxonomy" id="158383"/>
    <lineage>
        <taxon>Eukaryota</taxon>
        <taxon>Viridiplantae</taxon>
        <taxon>Streptophyta</taxon>
        <taxon>Embryophyta</taxon>
        <taxon>Tracheophyta</taxon>
        <taxon>Spermatophyta</taxon>
        <taxon>Magnoliopsida</taxon>
        <taxon>eudicotyledons</taxon>
        <taxon>Gunneridae</taxon>
        <taxon>Pentapetalae</taxon>
        <taxon>asterids</taxon>
        <taxon>lamiids</taxon>
        <taxon>Lamiales</taxon>
        <taxon>Oleaceae</taxon>
        <taxon>Oleeae</taxon>
        <taxon>Olea</taxon>
    </lineage>
</organism>
<dbReference type="CDD" id="cd00831">
    <property type="entry name" value="CHS_like"/>
    <property type="match status" value="1"/>
</dbReference>
<comment type="similarity">
    <text evidence="2 6">Belongs to the thiolase-like superfamily. Chalcone/stilbene synthases family.</text>
</comment>
<evidence type="ECO:0000259" key="10">
    <source>
        <dbReference type="Pfam" id="PF08541"/>
    </source>
</evidence>
<dbReference type="PIRSF" id="PIRSF036417">
    <property type="entry name" value="3-ktacl-CoA_syn"/>
    <property type="match status" value="1"/>
</dbReference>
<comment type="catalytic activity">
    <reaction evidence="5">
        <text>a very-long-chain acyl-CoA + malonyl-CoA + H(+) = a very-long-chain 3-oxoacyl-CoA + CO2 + CoA</text>
        <dbReference type="Rhea" id="RHEA:32727"/>
        <dbReference type="ChEBI" id="CHEBI:15378"/>
        <dbReference type="ChEBI" id="CHEBI:16526"/>
        <dbReference type="ChEBI" id="CHEBI:57287"/>
        <dbReference type="ChEBI" id="CHEBI:57384"/>
        <dbReference type="ChEBI" id="CHEBI:90725"/>
        <dbReference type="ChEBI" id="CHEBI:90736"/>
        <dbReference type="EC" id="2.3.1.199"/>
    </reaction>
</comment>
<dbReference type="EC" id="2.3.1.-" evidence="6"/>
<accession>A0A8S0VCT8</accession>
<evidence type="ECO:0000256" key="4">
    <source>
        <dbReference type="ARBA" id="ARBA00023315"/>
    </source>
</evidence>
<feature type="active site" evidence="7">
    <location>
        <position position="383"/>
    </location>
</feature>
<keyword evidence="12" id="KW-1185">Reference proteome</keyword>
<comment type="caution">
    <text evidence="11">The sequence shown here is derived from an EMBL/GenBank/DDBJ whole genome shotgun (WGS) entry which is preliminary data.</text>
</comment>
<reference evidence="11 12" key="1">
    <citation type="submission" date="2019-12" db="EMBL/GenBank/DDBJ databases">
        <authorList>
            <person name="Alioto T."/>
            <person name="Alioto T."/>
            <person name="Gomez Garrido J."/>
        </authorList>
    </citation>
    <scope>NUCLEOTIDE SEQUENCE [LARGE SCALE GENOMIC DNA]</scope>
</reference>
<evidence type="ECO:0000259" key="9">
    <source>
        <dbReference type="Pfam" id="PF08392"/>
    </source>
</evidence>
<dbReference type="Pfam" id="PF08392">
    <property type="entry name" value="FAE1_CUT1_RppA"/>
    <property type="match status" value="1"/>
</dbReference>
<evidence type="ECO:0000256" key="8">
    <source>
        <dbReference type="SAM" id="Phobius"/>
    </source>
</evidence>
<dbReference type="SUPFAM" id="SSF53901">
    <property type="entry name" value="Thiolase-like"/>
    <property type="match status" value="2"/>
</dbReference>
<dbReference type="InterPro" id="IPR013601">
    <property type="entry name" value="FAE1_typ3_polyketide_synth"/>
</dbReference>
<evidence type="ECO:0000256" key="2">
    <source>
        <dbReference type="ARBA" id="ARBA00005531"/>
    </source>
</evidence>
<dbReference type="AlphaFoldDB" id="A0A8S0VCT8"/>
<feature type="domain" description="FAE" evidence="9">
    <location>
        <begin position="42"/>
        <end position="330"/>
    </location>
</feature>
<proteinExistence type="inferred from homology"/>
<dbReference type="GO" id="GO:0006633">
    <property type="term" value="P:fatty acid biosynthetic process"/>
    <property type="evidence" value="ECO:0007669"/>
    <property type="project" value="InterPro"/>
</dbReference>
<dbReference type="Pfam" id="PF08541">
    <property type="entry name" value="ACP_syn_III_C"/>
    <property type="match status" value="1"/>
</dbReference>
<feature type="transmembrane region" description="Helical" evidence="8">
    <location>
        <begin position="21"/>
        <end position="42"/>
    </location>
</feature>
<evidence type="ECO:0000313" key="12">
    <source>
        <dbReference type="Proteomes" id="UP000594638"/>
    </source>
</evidence>
<dbReference type="Gene3D" id="3.40.47.10">
    <property type="match status" value="1"/>
</dbReference>
<protein>
    <recommendedName>
        <fullName evidence="6">3-ketoacyl-CoA synthase</fullName>
        <ecNumber evidence="6">2.3.1.-</ecNumber>
    </recommendedName>
</protein>
<keyword evidence="4 6" id="KW-0012">Acyltransferase</keyword>
<keyword evidence="8" id="KW-1133">Transmembrane helix</keyword>
<dbReference type="InterPro" id="IPR013747">
    <property type="entry name" value="ACP_syn_III_C"/>
</dbReference>
<feature type="domain" description="Beta-ketoacyl-[acyl-carrier-protein] synthase III C-terminal" evidence="10">
    <location>
        <begin position="348"/>
        <end position="429"/>
    </location>
</feature>
<feature type="active site" evidence="7">
    <location>
        <position position="186"/>
    </location>
</feature>
<dbReference type="InterPro" id="IPR012392">
    <property type="entry name" value="3-ktacl-CoA_syn"/>
</dbReference>
<name>A0A8S0VCT8_OLEEU</name>
<evidence type="ECO:0000313" key="11">
    <source>
        <dbReference type="EMBL" id="CAA3028339.1"/>
    </source>
</evidence>
<feature type="active site" evidence="7">
    <location>
        <position position="387"/>
    </location>
</feature>
<keyword evidence="3 6" id="KW-0808">Transferase</keyword>
<sequence>MISIIFRWIDLSATFIDQSNKLVLVIPPLCLVILILIVYVFFKKPLQVFLVDIACYKPPSSLKCSKERFMNQMRSFVDSHFDEETLEFMEKLLARSGLGDSTYGPPALLRDPPEPCLEAARSEAEMVMFGAIDELLAKTKIKCDQIGILVVNCCIFNVAPSLSSMIVNRYKFRDNILSYNLTGMGCGAGLRAIGLARQLLQVHRHTYILVVSTENMTQNFYFGNDRPKNLVCSSFRVGGAAILLSNVASDRGSSKYELLHTVQTHMASCDSSYNCIFQEEDDKGNLGISVTKDLVISADNAIQSNIKRLAPLVLPLSEQIFYAINTFLVKHLHLANSMACKPKFTRAFDHFFPHLGAKFLLDELQKKMGFSDEQMEAARMTLHRYGNTSSSTVWYEMAYAEAKGRIKKGHILWQLSFGSGFKCSSVVWKAIKNVDREKMNPWSDEIDEFPVDLSNINSSYPYKFERS</sequence>
<dbReference type="PANTHER" id="PTHR31561">
    <property type="entry name" value="3-KETOACYL-COA SYNTHASE"/>
    <property type="match status" value="1"/>
</dbReference>
<keyword evidence="8" id="KW-0472">Membrane</keyword>
<dbReference type="Proteomes" id="UP000594638">
    <property type="component" value="Unassembled WGS sequence"/>
</dbReference>
<dbReference type="GO" id="GO:0016020">
    <property type="term" value="C:membrane"/>
    <property type="evidence" value="ECO:0007669"/>
    <property type="project" value="InterPro"/>
</dbReference>
<feature type="active site" evidence="7">
    <location>
        <position position="350"/>
    </location>
</feature>
<evidence type="ECO:0000256" key="1">
    <source>
        <dbReference type="ARBA" id="ARBA00005194"/>
    </source>
</evidence>
<evidence type="ECO:0000256" key="5">
    <source>
        <dbReference type="ARBA" id="ARBA00047375"/>
    </source>
</evidence>
<feature type="active site" evidence="7">
    <location>
        <position position="265"/>
    </location>
</feature>
<feature type="active site" evidence="7">
    <location>
        <position position="354"/>
    </location>
</feature>
<evidence type="ECO:0000256" key="6">
    <source>
        <dbReference type="PIRNR" id="PIRNR036417"/>
    </source>
</evidence>
<comment type="pathway">
    <text evidence="1 6">Lipid metabolism; fatty acid biosynthesis.</text>
</comment>
<dbReference type="OrthoDB" id="329835at2759"/>
<evidence type="ECO:0000256" key="7">
    <source>
        <dbReference type="PIRSR" id="PIRSR036417-1"/>
    </source>
</evidence>
<gene>
    <name evidence="11" type="ORF">OLEA9_A082932</name>
</gene>
<dbReference type="Gramene" id="OE9A082932T1">
    <property type="protein sequence ID" value="OE9A082932C1"/>
    <property type="gene ID" value="OE9A082932"/>
</dbReference>
<keyword evidence="8" id="KW-0812">Transmembrane</keyword>
<dbReference type="EMBL" id="CACTIH010009250">
    <property type="protein sequence ID" value="CAA3028339.1"/>
    <property type="molecule type" value="Genomic_DNA"/>
</dbReference>
<dbReference type="GO" id="GO:0009922">
    <property type="term" value="F:fatty acid elongase activity"/>
    <property type="evidence" value="ECO:0007669"/>
    <property type="project" value="UniProtKB-EC"/>
</dbReference>